<dbReference type="EMBL" id="MU826878">
    <property type="protein sequence ID" value="KAJ7369943.1"/>
    <property type="molecule type" value="Genomic_DNA"/>
</dbReference>
<feature type="compositionally biased region" description="Basic and acidic residues" evidence="1">
    <location>
        <begin position="107"/>
        <end position="116"/>
    </location>
</feature>
<organism evidence="2 3">
    <name type="scientific">Desmophyllum pertusum</name>
    <dbReference type="NCBI Taxonomy" id="174260"/>
    <lineage>
        <taxon>Eukaryota</taxon>
        <taxon>Metazoa</taxon>
        <taxon>Cnidaria</taxon>
        <taxon>Anthozoa</taxon>
        <taxon>Hexacorallia</taxon>
        <taxon>Scleractinia</taxon>
        <taxon>Caryophylliina</taxon>
        <taxon>Caryophylliidae</taxon>
        <taxon>Desmophyllum</taxon>
    </lineage>
</organism>
<reference evidence="2" key="1">
    <citation type="submission" date="2023-01" db="EMBL/GenBank/DDBJ databases">
        <title>Genome assembly of the deep-sea coral Lophelia pertusa.</title>
        <authorList>
            <person name="Herrera S."/>
            <person name="Cordes E."/>
        </authorList>
    </citation>
    <scope>NUCLEOTIDE SEQUENCE</scope>
    <source>
        <strain evidence="2">USNM1676648</strain>
        <tissue evidence="2">Polyp</tissue>
    </source>
</reference>
<dbReference type="OrthoDB" id="5988849at2759"/>
<dbReference type="AlphaFoldDB" id="A0A9X0CPZ5"/>
<keyword evidence="3" id="KW-1185">Reference proteome</keyword>
<name>A0A9X0CPZ5_9CNID</name>
<evidence type="ECO:0000256" key="1">
    <source>
        <dbReference type="SAM" id="MobiDB-lite"/>
    </source>
</evidence>
<protein>
    <submittedName>
        <fullName evidence="2">Uncharacterized protein</fullName>
    </submittedName>
</protein>
<proteinExistence type="predicted"/>
<feature type="compositionally biased region" description="Basic and acidic residues" evidence="1">
    <location>
        <begin position="32"/>
        <end position="59"/>
    </location>
</feature>
<feature type="region of interest" description="Disordered" evidence="1">
    <location>
        <begin position="298"/>
        <end position="342"/>
    </location>
</feature>
<sequence length="342" mass="38154">MAHRSRSNSFSDHSEPHSRHHRRTTTPVVPRGQDRPRIPVDRSRSRPAENRVPVRDIVHGSEPSADEETSPTHTAALTPYRTERRTTTPGTTAVVPRGPDRPQISIERSRPIRRDLLGSGPEDETSPTYPPVAYTRLPSVPPSSASSRSTPVTPLSHVRVGASCCNHERQFDALQRKLAALTEKIDNLQGSAPAVAERRRSENLPRDMVACVHKVVAKLKEKDPPTEWTFEPDHSFNDDTNLEVTQAIERGVLATSAFKEADPVLLERAIKTYFKTLKAKSKRVSTCVRREGLPQVGNKQDESVVISRRNQQSHNKLKSRRGALRQSPYSEAKKSKLGGTFS</sequence>
<feature type="compositionally biased region" description="Low complexity" evidence="1">
    <location>
        <begin position="142"/>
        <end position="152"/>
    </location>
</feature>
<feature type="region of interest" description="Disordered" evidence="1">
    <location>
        <begin position="1"/>
        <end position="152"/>
    </location>
</feature>
<accession>A0A9X0CPZ5</accession>
<feature type="compositionally biased region" description="Low complexity" evidence="1">
    <location>
        <begin position="87"/>
        <end position="97"/>
    </location>
</feature>
<dbReference type="Proteomes" id="UP001163046">
    <property type="component" value="Unassembled WGS sequence"/>
</dbReference>
<comment type="caution">
    <text evidence="2">The sequence shown here is derived from an EMBL/GenBank/DDBJ whole genome shotgun (WGS) entry which is preliminary data.</text>
</comment>
<evidence type="ECO:0000313" key="2">
    <source>
        <dbReference type="EMBL" id="KAJ7369943.1"/>
    </source>
</evidence>
<evidence type="ECO:0000313" key="3">
    <source>
        <dbReference type="Proteomes" id="UP001163046"/>
    </source>
</evidence>
<gene>
    <name evidence="2" type="ORF">OS493_035291</name>
</gene>